<name>A0AAV9XGT9_9PEZI</name>
<sequence length="393" mass="43877">MPFIFQNSCEKCKTLKLPEGQHHCCYCRCYLFEPAFTKHNNKCHGGKPPDPTSPPFTCLDCAKDFFIEKFFNNHLTEHAKKRQKAEAARAKVQAVAQNKNASNPQRSTSPCRIFICPDCKKDFPTKGRRRKHICTARHRCINPKCLKTFKMLASMVDHLESGACKSGYDRNTINKIICERDTKGLITVPGARKELEDYLARYSIKAQEEEEWDIVSESSSGGVLLTPGSEFSFEEVTDALDGIQLDRDSNFDVQSIATLESDSAIATPATPVLISDPKKIVYACSICQKLFRKENDLRQHVVSPAHSPILYHCGLTFLDLELKGKVEKFKNLSGLVAHIEKGGCRGGQNTFDFGISMLGKLAEEFGFVGMEDLALHIGGSFMRSSQPPLVTNV</sequence>
<protein>
    <recommendedName>
        <fullName evidence="8">C2H2-type domain-containing protein</fullName>
    </recommendedName>
</protein>
<dbReference type="AlphaFoldDB" id="A0AAV9XGT9"/>
<evidence type="ECO:0000259" key="8">
    <source>
        <dbReference type="PROSITE" id="PS50157"/>
    </source>
</evidence>
<keyword evidence="5" id="KW-0862">Zinc</keyword>
<organism evidence="9 10">
    <name type="scientific">Orbilia ellipsospora</name>
    <dbReference type="NCBI Taxonomy" id="2528407"/>
    <lineage>
        <taxon>Eukaryota</taxon>
        <taxon>Fungi</taxon>
        <taxon>Dikarya</taxon>
        <taxon>Ascomycota</taxon>
        <taxon>Pezizomycotina</taxon>
        <taxon>Orbiliomycetes</taxon>
        <taxon>Orbiliales</taxon>
        <taxon>Orbiliaceae</taxon>
        <taxon>Orbilia</taxon>
    </lineage>
</organism>
<evidence type="ECO:0000256" key="4">
    <source>
        <dbReference type="ARBA" id="ARBA00022771"/>
    </source>
</evidence>
<evidence type="ECO:0000256" key="5">
    <source>
        <dbReference type="ARBA" id="ARBA00022833"/>
    </source>
</evidence>
<dbReference type="Pfam" id="PF12874">
    <property type="entry name" value="zf-met"/>
    <property type="match status" value="1"/>
</dbReference>
<accession>A0AAV9XGT9</accession>
<keyword evidence="3" id="KW-0677">Repeat</keyword>
<feature type="domain" description="C2H2-type" evidence="8">
    <location>
        <begin position="114"/>
        <end position="143"/>
    </location>
</feature>
<keyword evidence="6" id="KW-0539">Nucleus</keyword>
<evidence type="ECO:0000256" key="6">
    <source>
        <dbReference type="ARBA" id="ARBA00023242"/>
    </source>
</evidence>
<dbReference type="PROSITE" id="PS50157">
    <property type="entry name" value="ZINC_FINGER_C2H2_2"/>
    <property type="match status" value="3"/>
</dbReference>
<reference evidence="9 10" key="1">
    <citation type="submission" date="2019-10" db="EMBL/GenBank/DDBJ databases">
        <authorList>
            <person name="Palmer J.M."/>
        </authorList>
    </citation>
    <scope>NUCLEOTIDE SEQUENCE [LARGE SCALE GENOMIC DNA]</scope>
    <source>
        <strain evidence="9 10">TWF694</strain>
    </source>
</reference>
<evidence type="ECO:0000256" key="3">
    <source>
        <dbReference type="ARBA" id="ARBA00022737"/>
    </source>
</evidence>
<evidence type="ECO:0000256" key="1">
    <source>
        <dbReference type="ARBA" id="ARBA00004123"/>
    </source>
</evidence>
<dbReference type="PANTHER" id="PTHR24406">
    <property type="entry name" value="TRANSCRIPTIONAL REPRESSOR CTCFL-RELATED"/>
    <property type="match status" value="1"/>
</dbReference>
<keyword evidence="2" id="KW-0479">Metal-binding</keyword>
<evidence type="ECO:0000313" key="10">
    <source>
        <dbReference type="Proteomes" id="UP001365542"/>
    </source>
</evidence>
<evidence type="ECO:0000256" key="7">
    <source>
        <dbReference type="PROSITE-ProRule" id="PRU00042"/>
    </source>
</evidence>
<keyword evidence="4 7" id="KW-0863">Zinc-finger</keyword>
<dbReference type="SMART" id="SM00355">
    <property type="entry name" value="ZnF_C2H2"/>
    <property type="match status" value="3"/>
</dbReference>
<feature type="domain" description="C2H2-type" evidence="8">
    <location>
        <begin position="56"/>
        <end position="83"/>
    </location>
</feature>
<evidence type="ECO:0000313" key="9">
    <source>
        <dbReference type="EMBL" id="KAK6540837.1"/>
    </source>
</evidence>
<gene>
    <name evidence="9" type="ORF">TWF694_008224</name>
</gene>
<dbReference type="InterPro" id="IPR013087">
    <property type="entry name" value="Znf_C2H2_type"/>
</dbReference>
<dbReference type="PROSITE" id="PS00028">
    <property type="entry name" value="ZINC_FINGER_C2H2_1"/>
    <property type="match status" value="3"/>
</dbReference>
<dbReference type="GO" id="GO:0005634">
    <property type="term" value="C:nucleus"/>
    <property type="evidence" value="ECO:0007669"/>
    <property type="project" value="UniProtKB-SubCell"/>
</dbReference>
<comment type="caution">
    <text evidence="9">The sequence shown here is derived from an EMBL/GenBank/DDBJ whole genome shotgun (WGS) entry which is preliminary data.</text>
</comment>
<keyword evidence="10" id="KW-1185">Reference proteome</keyword>
<comment type="subcellular location">
    <subcellularLocation>
        <location evidence="1">Nucleus</location>
    </subcellularLocation>
</comment>
<dbReference type="GO" id="GO:0008270">
    <property type="term" value="F:zinc ion binding"/>
    <property type="evidence" value="ECO:0007669"/>
    <property type="project" value="UniProtKB-KW"/>
</dbReference>
<proteinExistence type="predicted"/>
<dbReference type="InterPro" id="IPR050888">
    <property type="entry name" value="ZnF_C2H2-type_TF"/>
</dbReference>
<dbReference type="EMBL" id="JAVHJO010000004">
    <property type="protein sequence ID" value="KAK6540837.1"/>
    <property type="molecule type" value="Genomic_DNA"/>
</dbReference>
<evidence type="ECO:0000256" key="2">
    <source>
        <dbReference type="ARBA" id="ARBA00022723"/>
    </source>
</evidence>
<feature type="domain" description="C2H2-type" evidence="8">
    <location>
        <begin position="282"/>
        <end position="307"/>
    </location>
</feature>
<dbReference type="Proteomes" id="UP001365542">
    <property type="component" value="Unassembled WGS sequence"/>
</dbReference>